<keyword evidence="2" id="KW-0288">FMN</keyword>
<evidence type="ECO:0000256" key="4">
    <source>
        <dbReference type="ARBA" id="ARBA00023033"/>
    </source>
</evidence>
<dbReference type="Pfam" id="PF00296">
    <property type="entry name" value="Bac_luciferase"/>
    <property type="match status" value="1"/>
</dbReference>
<keyword evidence="1" id="KW-0285">Flavoprotein</keyword>
<dbReference type="PANTHER" id="PTHR42847">
    <property type="entry name" value="ALKANESULFONATE MONOOXYGENASE"/>
    <property type="match status" value="1"/>
</dbReference>
<proteinExistence type="predicted"/>
<dbReference type="GO" id="GO:0008726">
    <property type="term" value="F:alkanesulfonate monooxygenase activity"/>
    <property type="evidence" value="ECO:0007669"/>
    <property type="project" value="TreeGrafter"/>
</dbReference>
<keyword evidence="3" id="KW-0560">Oxidoreductase</keyword>
<dbReference type="Proteomes" id="UP000035720">
    <property type="component" value="Unassembled WGS sequence"/>
</dbReference>
<name>A0A077M9R9_9MICO</name>
<dbReference type="STRING" id="1193518.BN13_1010005"/>
<dbReference type="InterPro" id="IPR050172">
    <property type="entry name" value="SsuD_RutA_monooxygenase"/>
</dbReference>
<dbReference type="EMBL" id="CAJC01000004">
    <property type="protein sequence ID" value="CCI51428.1"/>
    <property type="molecule type" value="Genomic_DNA"/>
</dbReference>
<dbReference type="GO" id="GO:0046306">
    <property type="term" value="P:alkanesulfonate catabolic process"/>
    <property type="evidence" value="ECO:0007669"/>
    <property type="project" value="TreeGrafter"/>
</dbReference>
<organism evidence="6 7">
    <name type="scientific">Nostocoides jenkinsii Ben 74</name>
    <dbReference type="NCBI Taxonomy" id="1193518"/>
    <lineage>
        <taxon>Bacteria</taxon>
        <taxon>Bacillati</taxon>
        <taxon>Actinomycetota</taxon>
        <taxon>Actinomycetes</taxon>
        <taxon>Micrococcales</taxon>
        <taxon>Intrasporangiaceae</taxon>
        <taxon>Nostocoides</taxon>
    </lineage>
</organism>
<evidence type="ECO:0000313" key="6">
    <source>
        <dbReference type="EMBL" id="CCI51428.1"/>
    </source>
</evidence>
<evidence type="ECO:0000313" key="7">
    <source>
        <dbReference type="Proteomes" id="UP000035720"/>
    </source>
</evidence>
<dbReference type="InterPro" id="IPR011251">
    <property type="entry name" value="Luciferase-like_dom"/>
</dbReference>
<sequence>MTDDGGLGRPRVGICVLPELPWEQARHLWRRAEDYGFDHAWTYDHFTWSGLPDSPWYAAMPTLTAAAQVTSRIPLGTFVSSPNNHHPVQFIREILALHDISGGRFLLGVGAGGDRDSAATGQAITVGERTRRFREFVTLTDRLLRADGVTWHGDYFSAVDVGTRPGPVNTTDHVGVPLLIAGNGPRGIRLAAERGDGWITYGGKATTDADWWRLVAEAADRATEAEAGAGRTEPLRRYLGLDSAPTYSLSSLGAFEDALGRAGALGFTDVVTCWPRPTAPYAGSESVLDELAARVLSH</sequence>
<keyword evidence="4" id="KW-0503">Monooxygenase</keyword>
<protein>
    <submittedName>
        <fullName evidence="6">Luciferase</fullName>
    </submittedName>
</protein>
<dbReference type="AlphaFoldDB" id="A0A077M9R9"/>
<keyword evidence="7" id="KW-1185">Reference proteome</keyword>
<evidence type="ECO:0000256" key="3">
    <source>
        <dbReference type="ARBA" id="ARBA00023002"/>
    </source>
</evidence>
<evidence type="ECO:0000256" key="2">
    <source>
        <dbReference type="ARBA" id="ARBA00022643"/>
    </source>
</evidence>
<reference evidence="6 7" key="1">
    <citation type="journal article" date="2013" name="ISME J.">
        <title>A metabolic model for members of the genus Tetrasphaera involved in enhanced biological phosphorus removal.</title>
        <authorList>
            <person name="Kristiansen R."/>
            <person name="Nguyen H.T.T."/>
            <person name="Saunders A.M."/>
            <person name="Nielsen J.L."/>
            <person name="Wimmer R."/>
            <person name="Le V.Q."/>
            <person name="McIlroy S.J."/>
            <person name="Petrovski S."/>
            <person name="Seviour R.J."/>
            <person name="Calteau A."/>
            <person name="Nielsen K.L."/>
            <person name="Nielsen P.H."/>
        </authorList>
    </citation>
    <scope>NUCLEOTIDE SEQUENCE [LARGE SCALE GENOMIC DNA]</scope>
    <source>
        <strain evidence="6 7">Ben 74</strain>
    </source>
</reference>
<dbReference type="InterPro" id="IPR036661">
    <property type="entry name" value="Luciferase-like_sf"/>
</dbReference>
<gene>
    <name evidence="6" type="ORF">BN13_1010005</name>
</gene>
<comment type="caution">
    <text evidence="6">The sequence shown here is derived from an EMBL/GenBank/DDBJ whole genome shotgun (WGS) entry which is preliminary data.</text>
</comment>
<dbReference type="RefSeq" id="WP_048549226.1">
    <property type="nucleotide sequence ID" value="NZ_HF571038.1"/>
</dbReference>
<evidence type="ECO:0000256" key="1">
    <source>
        <dbReference type="ARBA" id="ARBA00022630"/>
    </source>
</evidence>
<dbReference type="Gene3D" id="3.20.20.30">
    <property type="entry name" value="Luciferase-like domain"/>
    <property type="match status" value="1"/>
</dbReference>
<dbReference type="PANTHER" id="PTHR42847:SF4">
    <property type="entry name" value="ALKANESULFONATE MONOOXYGENASE-RELATED"/>
    <property type="match status" value="1"/>
</dbReference>
<dbReference type="SUPFAM" id="SSF51679">
    <property type="entry name" value="Bacterial luciferase-like"/>
    <property type="match status" value="1"/>
</dbReference>
<evidence type="ECO:0000259" key="5">
    <source>
        <dbReference type="Pfam" id="PF00296"/>
    </source>
</evidence>
<feature type="domain" description="Luciferase-like" evidence="5">
    <location>
        <begin position="21"/>
        <end position="224"/>
    </location>
</feature>
<dbReference type="OrthoDB" id="7374740at2"/>
<accession>A0A077M9R9</accession>